<accession>A0A6C0H445</accession>
<organism evidence="1">
    <name type="scientific">viral metagenome</name>
    <dbReference type="NCBI Taxonomy" id="1070528"/>
    <lineage>
        <taxon>unclassified sequences</taxon>
        <taxon>metagenomes</taxon>
        <taxon>organismal metagenomes</taxon>
    </lineage>
</organism>
<sequence>MSLFCINRAIDYTAFAGKSWQEKMDICNECKCCERHNIIKPRYVLPCVHEYDAIDVLDTTKEVWRLGLCRCKCRFLARRMCEEDNYEIMTASPCPSELPMPRKDWLKKERDDDLRLLDEATHEALEHYWKGQVKACQYAIFHIC</sequence>
<evidence type="ECO:0000313" key="1">
    <source>
        <dbReference type="EMBL" id="QHT75150.1"/>
    </source>
</evidence>
<dbReference type="EMBL" id="MN739863">
    <property type="protein sequence ID" value="QHT75150.1"/>
    <property type="molecule type" value="Genomic_DNA"/>
</dbReference>
<dbReference type="AlphaFoldDB" id="A0A6C0H445"/>
<name>A0A6C0H445_9ZZZZ</name>
<protein>
    <submittedName>
        <fullName evidence="1">Uncharacterized protein</fullName>
    </submittedName>
</protein>
<reference evidence="1" key="1">
    <citation type="journal article" date="2020" name="Nature">
        <title>Giant virus diversity and host interactions through global metagenomics.</title>
        <authorList>
            <person name="Schulz F."/>
            <person name="Roux S."/>
            <person name="Paez-Espino D."/>
            <person name="Jungbluth S."/>
            <person name="Walsh D.A."/>
            <person name="Denef V.J."/>
            <person name="McMahon K.D."/>
            <person name="Konstantinidis K.T."/>
            <person name="Eloe-Fadrosh E.A."/>
            <person name="Kyrpides N.C."/>
            <person name="Woyke T."/>
        </authorList>
    </citation>
    <scope>NUCLEOTIDE SEQUENCE</scope>
    <source>
        <strain evidence="1">GVMAG-M-3300023179-63</strain>
    </source>
</reference>
<proteinExistence type="predicted"/>